<dbReference type="PROSITE" id="PS50102">
    <property type="entry name" value="RRM"/>
    <property type="match status" value="2"/>
</dbReference>
<dbReference type="Proteomes" id="UP000054988">
    <property type="component" value="Unassembled WGS sequence"/>
</dbReference>
<feature type="domain" description="RRM" evidence="2">
    <location>
        <begin position="47"/>
        <end position="126"/>
    </location>
</feature>
<evidence type="ECO:0000313" key="4">
    <source>
        <dbReference type="Proteomes" id="UP000054988"/>
    </source>
</evidence>
<dbReference type="InterPro" id="IPR035979">
    <property type="entry name" value="RBD_domain_sf"/>
</dbReference>
<comment type="caution">
    <text evidence="3">The sequence shown here is derived from an EMBL/GenBank/DDBJ whole genome shotgun (WGS) entry which is preliminary data.</text>
</comment>
<dbReference type="InterPro" id="IPR012677">
    <property type="entry name" value="Nucleotide-bd_a/b_plait_sf"/>
</dbReference>
<evidence type="ECO:0000256" key="1">
    <source>
        <dbReference type="PROSITE-ProRule" id="PRU00176"/>
    </source>
</evidence>
<gene>
    <name evidence="3" type="ORF">WG66_12449</name>
</gene>
<dbReference type="EMBL" id="LATX01002020">
    <property type="protein sequence ID" value="KTB35009.1"/>
    <property type="molecule type" value="Genomic_DNA"/>
</dbReference>
<reference evidence="3 4" key="1">
    <citation type="submission" date="2015-12" db="EMBL/GenBank/DDBJ databases">
        <title>Draft genome sequence of Moniliophthora roreri, the causal agent of frosty pod rot of cacao.</title>
        <authorList>
            <person name="Aime M.C."/>
            <person name="Diaz-Valderrama J.R."/>
            <person name="Kijpornyongpan T."/>
            <person name="Phillips-Mora W."/>
        </authorList>
    </citation>
    <scope>NUCLEOTIDE SEQUENCE [LARGE SCALE GENOMIC DNA]</scope>
    <source>
        <strain evidence="3 4">MCA 2952</strain>
    </source>
</reference>
<dbReference type="CDD" id="cd00590">
    <property type="entry name" value="RRM_SF"/>
    <property type="match status" value="2"/>
</dbReference>
<dbReference type="GO" id="GO:0003723">
    <property type="term" value="F:RNA binding"/>
    <property type="evidence" value="ECO:0007669"/>
    <property type="project" value="UniProtKB-UniRule"/>
</dbReference>
<evidence type="ECO:0000313" key="3">
    <source>
        <dbReference type="EMBL" id="KTB35009.1"/>
    </source>
</evidence>
<proteinExistence type="predicted"/>
<dbReference type="SMART" id="SM00360">
    <property type="entry name" value="RRM"/>
    <property type="match status" value="2"/>
</dbReference>
<evidence type="ECO:0000259" key="2">
    <source>
        <dbReference type="PROSITE" id="PS50102"/>
    </source>
</evidence>
<accession>A0A0W0FFE4</accession>
<protein>
    <recommendedName>
        <fullName evidence="2">RRM domain-containing protein</fullName>
    </recommendedName>
</protein>
<name>A0A0W0FFE4_MONRR</name>
<dbReference type="Pfam" id="PF00076">
    <property type="entry name" value="RRM_1"/>
    <property type="match status" value="2"/>
</dbReference>
<keyword evidence="1" id="KW-0694">RNA-binding</keyword>
<feature type="domain" description="RRM" evidence="2">
    <location>
        <begin position="213"/>
        <end position="289"/>
    </location>
</feature>
<sequence length="382" mass="42575">MEEAEKVMACEFAICMFSVSHHARQLVFRSLTRNFSASARCFLEVKRIVYLDNIPFNTNVLQLKETAEPFGLVTKINIPNNSQGRPAGFANLEFAHEKDALDFYNAETSNQYVPPSDTIYLNNLPKDTTVEHVRDGLGTFADIIVRVTFASSSGGQDSQGPLIYVQFPSESIAGEVIAAAKSHLIFINGRRPWVHYATKRKSSLSFEELNSTRTVYFGGLPKGTTQDELIKVLAPFGKIERVSIPGGYDETIAFVDFALREAAVRVIEAGNQQQIVIKGHKVWTDFAKGLPQGPREIIKTDKLHLSGFEGTEGDVKSIFAKHRDKVQGISFTSAETKKHNASITFRSVMAADRALREILRKKSRIKKKHGAFTLHFAESAEF</sequence>
<dbReference type="PANTHER" id="PTHR15241:SF304">
    <property type="entry name" value="RRM DOMAIN-CONTAINING PROTEIN"/>
    <property type="match status" value="1"/>
</dbReference>
<dbReference type="PANTHER" id="PTHR15241">
    <property type="entry name" value="TRANSFORMER-2-RELATED"/>
    <property type="match status" value="1"/>
</dbReference>
<dbReference type="AlphaFoldDB" id="A0A0W0FFE4"/>
<dbReference type="eggNOG" id="KOG0123">
    <property type="taxonomic scope" value="Eukaryota"/>
</dbReference>
<dbReference type="SUPFAM" id="SSF54928">
    <property type="entry name" value="RNA-binding domain, RBD"/>
    <property type="match status" value="2"/>
</dbReference>
<dbReference type="Gene3D" id="3.30.70.330">
    <property type="match status" value="3"/>
</dbReference>
<organism evidence="3 4">
    <name type="scientific">Moniliophthora roreri</name>
    <name type="common">Frosty pod rot fungus</name>
    <name type="synonym">Monilia roreri</name>
    <dbReference type="NCBI Taxonomy" id="221103"/>
    <lineage>
        <taxon>Eukaryota</taxon>
        <taxon>Fungi</taxon>
        <taxon>Dikarya</taxon>
        <taxon>Basidiomycota</taxon>
        <taxon>Agaricomycotina</taxon>
        <taxon>Agaricomycetes</taxon>
        <taxon>Agaricomycetidae</taxon>
        <taxon>Agaricales</taxon>
        <taxon>Marasmiineae</taxon>
        <taxon>Marasmiaceae</taxon>
        <taxon>Moniliophthora</taxon>
    </lineage>
</organism>
<dbReference type="InterPro" id="IPR000504">
    <property type="entry name" value="RRM_dom"/>
</dbReference>